<protein>
    <submittedName>
        <fullName evidence="1">Uncharacterized protein</fullName>
    </submittedName>
</protein>
<accession>A0A839ILQ4</accession>
<dbReference type="Proteomes" id="UP000565262">
    <property type="component" value="Unassembled WGS sequence"/>
</dbReference>
<dbReference type="EMBL" id="JACJFM010000003">
    <property type="protein sequence ID" value="MBB1485634.1"/>
    <property type="molecule type" value="Genomic_DNA"/>
</dbReference>
<keyword evidence="2" id="KW-1185">Reference proteome</keyword>
<reference evidence="1 2" key="1">
    <citation type="submission" date="2020-08" db="EMBL/GenBank/DDBJ databases">
        <title>Oceanospirillum sp. nov. isolated from marine sediment.</title>
        <authorList>
            <person name="Ji X."/>
        </authorList>
    </citation>
    <scope>NUCLEOTIDE SEQUENCE [LARGE SCALE GENOMIC DNA]</scope>
    <source>
        <strain evidence="1 2">D5</strain>
    </source>
</reference>
<dbReference type="RefSeq" id="WP_182807425.1">
    <property type="nucleotide sequence ID" value="NZ_JACJFM010000003.1"/>
</dbReference>
<name>A0A839ILQ4_9GAMM</name>
<gene>
    <name evidence="1" type="ORF">H4O21_03305</name>
</gene>
<evidence type="ECO:0000313" key="1">
    <source>
        <dbReference type="EMBL" id="MBB1485634.1"/>
    </source>
</evidence>
<organism evidence="1 2">
    <name type="scientific">Oceanospirillum sediminis</name>
    <dbReference type="NCBI Taxonomy" id="2760088"/>
    <lineage>
        <taxon>Bacteria</taxon>
        <taxon>Pseudomonadati</taxon>
        <taxon>Pseudomonadota</taxon>
        <taxon>Gammaproteobacteria</taxon>
        <taxon>Oceanospirillales</taxon>
        <taxon>Oceanospirillaceae</taxon>
        <taxon>Oceanospirillum</taxon>
    </lineage>
</organism>
<proteinExistence type="predicted"/>
<evidence type="ECO:0000313" key="2">
    <source>
        <dbReference type="Proteomes" id="UP000565262"/>
    </source>
</evidence>
<dbReference type="AlphaFoldDB" id="A0A839ILQ4"/>
<comment type="caution">
    <text evidence="1">The sequence shown here is derived from an EMBL/GenBank/DDBJ whole genome shotgun (WGS) entry which is preliminary data.</text>
</comment>
<sequence>MIIGLAHITFIPFAPPLGYVDLRHAIVNKKLVPNPREKNKFMSYPAKYHSLMVYKDSNGLAVERIYYSGEREAGLGRYDVNNGCIVLNTKRCYLHQEELFWMDALGFKKSDSGCLKRISPIRTMSAQVMIKSSIIKDDSFIDSPGFTSVAFLVRNIRSVYDKVTKSIYKVKHTNIFKLNAVGLSVITAFLVKTPSGAYIEFFEVENGKNN</sequence>